<feature type="region of interest" description="Disordered" evidence="1">
    <location>
        <begin position="262"/>
        <end position="286"/>
    </location>
</feature>
<reference evidence="3" key="2">
    <citation type="journal article" date="2021" name="Microbiome">
        <title>Successional dynamics and alternative stable states in a saline activated sludge microbial community over 9 years.</title>
        <authorList>
            <person name="Wang Y."/>
            <person name="Ye J."/>
            <person name="Ju F."/>
            <person name="Liu L."/>
            <person name="Boyd J.A."/>
            <person name="Deng Y."/>
            <person name="Parks D.H."/>
            <person name="Jiang X."/>
            <person name="Yin X."/>
            <person name="Woodcroft B.J."/>
            <person name="Tyson G.W."/>
            <person name="Hugenholtz P."/>
            <person name="Polz M.F."/>
            <person name="Zhang T."/>
        </authorList>
    </citation>
    <scope>NUCLEOTIDE SEQUENCE</scope>
    <source>
        <strain evidence="3">HKST-UBA11</strain>
    </source>
</reference>
<feature type="domain" description="LysM" evidence="2">
    <location>
        <begin position="106"/>
        <end position="155"/>
    </location>
</feature>
<name>A0A955RL63_9BACT</name>
<proteinExistence type="predicted"/>
<dbReference type="AlphaFoldDB" id="A0A955RL63"/>
<dbReference type="CDD" id="cd00118">
    <property type="entry name" value="LysM"/>
    <property type="match status" value="1"/>
</dbReference>
<evidence type="ECO:0000259" key="2">
    <source>
        <dbReference type="PROSITE" id="PS51782"/>
    </source>
</evidence>
<organism evidence="3 4">
    <name type="scientific">Candidatus Dojkabacteria bacterium</name>
    <dbReference type="NCBI Taxonomy" id="2099670"/>
    <lineage>
        <taxon>Bacteria</taxon>
        <taxon>Candidatus Dojkabacteria</taxon>
    </lineage>
</organism>
<dbReference type="InterPro" id="IPR036779">
    <property type="entry name" value="LysM_dom_sf"/>
</dbReference>
<accession>A0A955RL63</accession>
<dbReference type="Gene3D" id="3.10.350.10">
    <property type="entry name" value="LysM domain"/>
    <property type="match status" value="1"/>
</dbReference>
<dbReference type="SUPFAM" id="SSF54106">
    <property type="entry name" value="LysM domain"/>
    <property type="match status" value="1"/>
</dbReference>
<evidence type="ECO:0000313" key="4">
    <source>
        <dbReference type="Proteomes" id="UP000754563"/>
    </source>
</evidence>
<dbReference type="Pfam" id="PF01476">
    <property type="entry name" value="LysM"/>
    <property type="match status" value="1"/>
</dbReference>
<evidence type="ECO:0000313" key="3">
    <source>
        <dbReference type="EMBL" id="MCA9386037.1"/>
    </source>
</evidence>
<reference evidence="3" key="1">
    <citation type="submission" date="2020-04" db="EMBL/GenBank/DDBJ databases">
        <authorList>
            <person name="Zhang T."/>
        </authorList>
    </citation>
    <scope>NUCLEOTIDE SEQUENCE</scope>
    <source>
        <strain evidence="3">HKST-UBA11</strain>
    </source>
</reference>
<dbReference type="Proteomes" id="UP000754563">
    <property type="component" value="Unassembled WGS sequence"/>
</dbReference>
<comment type="caution">
    <text evidence="3">The sequence shown here is derived from an EMBL/GenBank/DDBJ whole genome shotgun (WGS) entry which is preliminary data.</text>
</comment>
<dbReference type="PROSITE" id="PS51782">
    <property type="entry name" value="LYSM"/>
    <property type="match status" value="1"/>
</dbReference>
<dbReference type="EMBL" id="JAGQLH010000071">
    <property type="protein sequence ID" value="MCA9386037.1"/>
    <property type="molecule type" value="Genomic_DNA"/>
</dbReference>
<evidence type="ECO:0000256" key="1">
    <source>
        <dbReference type="SAM" id="MobiDB-lite"/>
    </source>
</evidence>
<dbReference type="InterPro" id="IPR018392">
    <property type="entry name" value="LysM"/>
</dbReference>
<feature type="region of interest" description="Disordered" evidence="1">
    <location>
        <begin position="74"/>
        <end position="100"/>
    </location>
</feature>
<sequence length="286" mass="30909">MALFKPTPAEYYRLKRNWDLIAGLGNALHDGISEFVNNPINWIIEIPRKVWRNKGKFALGTALISLAACGSGEEADTNGVPQPENGTPTALPESAESTPIPAGSCSIHTVVSGDTAFSIAQKYRITLDELMSANGLVYERDGTTVIIHPGKIFNIPCRDDVDPDSTLVTGVPAQVTATPEATATLTPTIDVKQEFPAIFDFLDGLDPNIDYPAGINFPHLKHLYDQYYSDQELTEELVILIANGVLDDYRYPGGYFTMESDGPPPTPNTAATIAAQDATPTATRTP</sequence>
<gene>
    <name evidence="3" type="ORF">KC717_05305</name>
</gene>
<dbReference type="SMART" id="SM00257">
    <property type="entry name" value="LysM"/>
    <property type="match status" value="1"/>
</dbReference>
<protein>
    <submittedName>
        <fullName evidence="3">LysM peptidoglycan-binding domain-containing protein</fullName>
    </submittedName>
</protein>